<dbReference type="Proteomes" id="UP001165064">
    <property type="component" value="Unassembled WGS sequence"/>
</dbReference>
<evidence type="ECO:0000313" key="2">
    <source>
        <dbReference type="Proteomes" id="UP001165064"/>
    </source>
</evidence>
<evidence type="ECO:0000313" key="1">
    <source>
        <dbReference type="EMBL" id="GME71130.1"/>
    </source>
</evidence>
<proteinExistence type="predicted"/>
<dbReference type="EMBL" id="BSXS01000154">
    <property type="protein sequence ID" value="GME71130.1"/>
    <property type="molecule type" value="Genomic_DNA"/>
</dbReference>
<gene>
    <name evidence="1" type="ORF">Amon02_000046600</name>
</gene>
<protein>
    <submittedName>
        <fullName evidence="1">Unnamed protein product</fullName>
    </submittedName>
</protein>
<keyword evidence="2" id="KW-1185">Reference proteome</keyword>
<sequence length="94" mass="9785">MATAEAAMGSSSNLRSNTRRHFSGSGQAEGGGGEIEEIHAGLDKTTSLTGTIDNGSNISTSKLMLFIPIVGSESSNEADVVDSSNIKWNWCCSC</sequence>
<name>A0ACB5SRY8_AMBMO</name>
<reference evidence="1" key="1">
    <citation type="submission" date="2023-04" db="EMBL/GenBank/DDBJ databases">
        <title>Ambrosiozyma monospora NBRC 10751.</title>
        <authorList>
            <person name="Ichikawa N."/>
            <person name="Sato H."/>
            <person name="Tonouchi N."/>
        </authorList>
    </citation>
    <scope>NUCLEOTIDE SEQUENCE</scope>
    <source>
        <strain evidence="1">NBRC 10751</strain>
    </source>
</reference>
<accession>A0ACB5SRY8</accession>
<organism evidence="1 2">
    <name type="scientific">Ambrosiozyma monospora</name>
    <name type="common">Yeast</name>
    <name type="synonym">Endomycopsis monosporus</name>
    <dbReference type="NCBI Taxonomy" id="43982"/>
    <lineage>
        <taxon>Eukaryota</taxon>
        <taxon>Fungi</taxon>
        <taxon>Dikarya</taxon>
        <taxon>Ascomycota</taxon>
        <taxon>Saccharomycotina</taxon>
        <taxon>Pichiomycetes</taxon>
        <taxon>Pichiales</taxon>
        <taxon>Pichiaceae</taxon>
        <taxon>Ambrosiozyma</taxon>
    </lineage>
</organism>
<comment type="caution">
    <text evidence="1">The sequence shown here is derived from an EMBL/GenBank/DDBJ whole genome shotgun (WGS) entry which is preliminary data.</text>
</comment>